<organism evidence="1 2">
    <name type="scientific">Alloalcanivorax xenomutans</name>
    <dbReference type="NCBI Taxonomy" id="1094342"/>
    <lineage>
        <taxon>Bacteria</taxon>
        <taxon>Pseudomonadati</taxon>
        <taxon>Pseudomonadota</taxon>
        <taxon>Gammaproteobacteria</taxon>
        <taxon>Oceanospirillales</taxon>
        <taxon>Alcanivoracaceae</taxon>
        <taxon>Alloalcanivorax</taxon>
    </lineage>
</organism>
<reference evidence="1" key="1">
    <citation type="submission" date="2022-01" db="EMBL/GenBank/DDBJ databases">
        <authorList>
            <person name="Karlyshev A.V."/>
            <person name="Jaspars M."/>
        </authorList>
    </citation>
    <scope>NUCLEOTIDE SEQUENCE</scope>
    <source>
        <strain evidence="1">AGSA3-2</strain>
    </source>
</reference>
<proteinExistence type="predicted"/>
<gene>
    <name evidence="1" type="ORF">LZG35_17990</name>
</gene>
<sequence>MRITTWKTIRNLAFLLLLVIPPSLSARTLCVFSLVGAQGELWEQMEDYRVAALQWGEPLSLRVFTDERIAAEDLKAGLCDGLMMTGMRARQFVPFTGSIDAIGGLHNYRSLQVLIELLADPRLAAAMRHGAYETAGILPLGAAYLHINDRAINSVEKMAGHTMAVFDNDRAQILMAEHIGVRPVLSDVSNFSSKFNNGVVDVIAAPAVAYRPLELYRGVGLQGVVLKLTSVQLTLQLVLRHERFSPEFMARSRHYFADQFERTMKVIRAAEDDLLFFYPPPDKDRERYAQMMNESRRFLIEAGVYDRDMMRWLKKVRCKVSPARAECVDGGEW</sequence>
<dbReference type="Proteomes" id="UP001107961">
    <property type="component" value="Unassembled WGS sequence"/>
</dbReference>
<dbReference type="InterPro" id="IPR038404">
    <property type="entry name" value="TRAP_DctP_sf"/>
</dbReference>
<evidence type="ECO:0000313" key="1">
    <source>
        <dbReference type="EMBL" id="MCE7510531.1"/>
    </source>
</evidence>
<evidence type="ECO:0000313" key="2">
    <source>
        <dbReference type="Proteomes" id="UP001107961"/>
    </source>
</evidence>
<keyword evidence="2" id="KW-1185">Reference proteome</keyword>
<dbReference type="InterPro" id="IPR045758">
    <property type="entry name" value="AdeT1/2"/>
</dbReference>
<dbReference type="AlphaFoldDB" id="A0A9Q3W7V5"/>
<dbReference type="Gene3D" id="3.40.190.170">
    <property type="entry name" value="Bacterial extracellular solute-binding protein, family 7"/>
    <property type="match status" value="1"/>
</dbReference>
<accession>A0A9Q3W7V5</accession>
<dbReference type="KEGG" id="axe:P40_07520"/>
<comment type="caution">
    <text evidence="1">The sequence shown here is derived from an EMBL/GenBank/DDBJ whole genome shotgun (WGS) entry which is preliminary data.</text>
</comment>
<dbReference type="RefSeq" id="WP_145953556.1">
    <property type="nucleotide sequence ID" value="NZ_CP012331.1"/>
</dbReference>
<dbReference type="EMBL" id="JAJVKT010000025">
    <property type="protein sequence ID" value="MCE7510531.1"/>
    <property type="molecule type" value="Genomic_DNA"/>
</dbReference>
<protein>
    <submittedName>
        <fullName evidence="1">DUF6091 family protein</fullName>
    </submittedName>
</protein>
<dbReference type="Pfam" id="PF19582">
    <property type="entry name" value="AdeT1_2"/>
    <property type="match status" value="1"/>
</dbReference>
<name>A0A9Q3W7V5_9GAMM</name>